<accession>A0AAD3HLZ1</accession>
<dbReference type="SUPFAM" id="SSF52402">
    <property type="entry name" value="Adenine nucleotide alpha hydrolases-like"/>
    <property type="match status" value="1"/>
</dbReference>
<dbReference type="GO" id="GO:0005737">
    <property type="term" value="C:cytoplasm"/>
    <property type="evidence" value="ECO:0007669"/>
    <property type="project" value="InterPro"/>
</dbReference>
<dbReference type="CDD" id="cd00553">
    <property type="entry name" value="NAD_synthase"/>
    <property type="match status" value="1"/>
</dbReference>
<evidence type="ECO:0000313" key="8">
    <source>
        <dbReference type="Proteomes" id="UP001054857"/>
    </source>
</evidence>
<keyword evidence="2" id="KW-0436">Ligase</keyword>
<proteinExistence type="predicted"/>
<evidence type="ECO:0000313" key="7">
    <source>
        <dbReference type="EMBL" id="GFR45622.1"/>
    </source>
</evidence>
<dbReference type="GO" id="GO:0003952">
    <property type="term" value="F:NAD+ synthase (glutamine-hydrolyzing) activity"/>
    <property type="evidence" value="ECO:0007669"/>
    <property type="project" value="InterPro"/>
</dbReference>
<sequence>ASSLTAPAMVDVDFRLCGGRRPAGHPQQQHTSQPITPRVLLPEEEIGSGPACWLWDYLRRSGAGGFLLPLSGGADSSAVCAIVGAMCQLVVAAVKAGDPRVIADVRRVAGYPEGSPLPSDPRELAGRLLHCVYMGTVNSSKETRERARLLCEQVGAYHLSLTIDSVVEAVVGLFAAAVSGGRRPAFRAHGGSTAENLALQNIQARLRMVLAFLLAQLLPWA</sequence>
<keyword evidence="8" id="KW-1185">Reference proteome</keyword>
<dbReference type="GO" id="GO:0004359">
    <property type="term" value="F:glutaminase activity"/>
    <property type="evidence" value="ECO:0007669"/>
    <property type="project" value="InterPro"/>
</dbReference>
<evidence type="ECO:0000256" key="4">
    <source>
        <dbReference type="ARBA" id="ARBA00022840"/>
    </source>
</evidence>
<reference evidence="7 8" key="1">
    <citation type="journal article" date="2021" name="Sci. Rep.">
        <title>Genome sequencing of the multicellular alga Astrephomene provides insights into convergent evolution of germ-soma differentiation.</title>
        <authorList>
            <person name="Yamashita S."/>
            <person name="Yamamoto K."/>
            <person name="Matsuzaki R."/>
            <person name="Suzuki S."/>
            <person name="Yamaguchi H."/>
            <person name="Hirooka S."/>
            <person name="Minakuchi Y."/>
            <person name="Miyagishima S."/>
            <person name="Kawachi M."/>
            <person name="Toyoda A."/>
            <person name="Nozaki H."/>
        </authorList>
    </citation>
    <scope>NUCLEOTIDE SEQUENCE [LARGE SCALE GENOMIC DNA]</scope>
    <source>
        <strain evidence="7 8">NIES-4017</strain>
    </source>
</reference>
<dbReference type="Pfam" id="PF02540">
    <property type="entry name" value="NAD_synthase"/>
    <property type="match status" value="1"/>
</dbReference>
<dbReference type="GO" id="GO:0009435">
    <property type="term" value="P:NAD+ biosynthetic process"/>
    <property type="evidence" value="ECO:0007669"/>
    <property type="project" value="InterPro"/>
</dbReference>
<evidence type="ECO:0000259" key="6">
    <source>
        <dbReference type="Pfam" id="PF02540"/>
    </source>
</evidence>
<evidence type="ECO:0000256" key="3">
    <source>
        <dbReference type="ARBA" id="ARBA00022741"/>
    </source>
</evidence>
<dbReference type="InterPro" id="IPR022310">
    <property type="entry name" value="NAD/GMP_synthase"/>
</dbReference>
<keyword evidence="4" id="KW-0067">ATP-binding</keyword>
<keyword evidence="5" id="KW-0520">NAD</keyword>
<dbReference type="InterPro" id="IPR014729">
    <property type="entry name" value="Rossmann-like_a/b/a_fold"/>
</dbReference>
<feature type="non-terminal residue" evidence="7">
    <location>
        <position position="221"/>
    </location>
</feature>
<comment type="caution">
    <text evidence="7">The sequence shown here is derived from an EMBL/GenBank/DDBJ whole genome shotgun (WGS) entry which is preliminary data.</text>
</comment>
<name>A0AAD3HLZ1_9CHLO</name>
<dbReference type="GO" id="GO:0005524">
    <property type="term" value="F:ATP binding"/>
    <property type="evidence" value="ECO:0007669"/>
    <property type="project" value="UniProtKB-KW"/>
</dbReference>
<dbReference type="Gene3D" id="3.40.50.620">
    <property type="entry name" value="HUPs"/>
    <property type="match status" value="1"/>
</dbReference>
<dbReference type="InterPro" id="IPR003694">
    <property type="entry name" value="NAD_synthase"/>
</dbReference>
<comment type="pathway">
    <text evidence="1">Cofactor biosynthesis; NAD(+) biosynthesis.</text>
</comment>
<dbReference type="PANTHER" id="PTHR23090:SF9">
    <property type="entry name" value="GLUTAMINE-DEPENDENT NAD(+) SYNTHETASE"/>
    <property type="match status" value="1"/>
</dbReference>
<dbReference type="AlphaFoldDB" id="A0AAD3HLZ1"/>
<protein>
    <recommendedName>
        <fullName evidence="6">NAD/GMP synthase domain-containing protein</fullName>
    </recommendedName>
</protein>
<gene>
    <name evidence="7" type="ORF">Agub_g7029</name>
</gene>
<dbReference type="PANTHER" id="PTHR23090">
    <property type="entry name" value="NH 3 /GLUTAMINE-DEPENDENT NAD + SYNTHETASE"/>
    <property type="match status" value="1"/>
</dbReference>
<feature type="non-terminal residue" evidence="7">
    <location>
        <position position="1"/>
    </location>
</feature>
<evidence type="ECO:0000256" key="5">
    <source>
        <dbReference type="ARBA" id="ARBA00023027"/>
    </source>
</evidence>
<evidence type="ECO:0000256" key="2">
    <source>
        <dbReference type="ARBA" id="ARBA00022598"/>
    </source>
</evidence>
<dbReference type="EMBL" id="BMAR01000010">
    <property type="protein sequence ID" value="GFR45622.1"/>
    <property type="molecule type" value="Genomic_DNA"/>
</dbReference>
<organism evidence="7 8">
    <name type="scientific">Astrephomene gubernaculifera</name>
    <dbReference type="NCBI Taxonomy" id="47775"/>
    <lineage>
        <taxon>Eukaryota</taxon>
        <taxon>Viridiplantae</taxon>
        <taxon>Chlorophyta</taxon>
        <taxon>core chlorophytes</taxon>
        <taxon>Chlorophyceae</taxon>
        <taxon>CS clade</taxon>
        <taxon>Chlamydomonadales</taxon>
        <taxon>Astrephomenaceae</taxon>
        <taxon>Astrephomene</taxon>
    </lineage>
</organism>
<evidence type="ECO:0000256" key="1">
    <source>
        <dbReference type="ARBA" id="ARBA00004790"/>
    </source>
</evidence>
<keyword evidence="3" id="KW-0547">Nucleotide-binding</keyword>
<dbReference type="Proteomes" id="UP001054857">
    <property type="component" value="Unassembled WGS sequence"/>
</dbReference>
<feature type="domain" description="NAD/GMP synthase" evidence="6">
    <location>
        <begin position="53"/>
        <end position="216"/>
    </location>
</feature>